<gene>
    <name evidence="5" type="ORF">GGI25_006085</name>
</gene>
<sequence>MTQTAAIIGATGIQGGSVLRALHKTGKYNIVAITRNASSISAKTINQKYPDVELAEANTDDVGSLKKAFKGADIVFGVTKFSDPEVLARIGAGDLDAEYKQGKNIIDAAIAAGVDKVIYSSLPSANKISGGKYPDVLLFDAKNKVEQYLWSKASKIRGATVQMGFYMENFVNFSSISAEDSKTVEFNFPVASSTKFPLVDTANDAGGVVAYILSHFDEFVGKPFEVSGGYYSIQEMVEAFQQVTRKPARHVPKSLPFVESNIALLHMFNSNEEFGYFGGKVDFLEVNKNMDYKFTTPVEYWKNRAWAGPSQ</sequence>
<keyword evidence="2" id="KW-0521">NADP</keyword>
<dbReference type="Gene3D" id="3.40.50.720">
    <property type="entry name" value="NAD(P)-binding Rossmann-like Domain"/>
    <property type="match status" value="1"/>
</dbReference>
<reference evidence="5" key="1">
    <citation type="submission" date="2022-07" db="EMBL/GenBank/DDBJ databases">
        <title>Phylogenomic reconstructions and comparative analyses of Kickxellomycotina fungi.</title>
        <authorList>
            <person name="Reynolds N.K."/>
            <person name="Stajich J.E."/>
            <person name="Barry K."/>
            <person name="Grigoriev I.V."/>
            <person name="Crous P."/>
            <person name="Smith M.E."/>
        </authorList>
    </citation>
    <scope>NUCLEOTIDE SEQUENCE</scope>
    <source>
        <strain evidence="5">NRRL 3115</strain>
    </source>
</reference>
<dbReference type="EMBL" id="JANBTW010000144">
    <property type="protein sequence ID" value="KAJ2669660.1"/>
    <property type="molecule type" value="Genomic_DNA"/>
</dbReference>
<comment type="caution">
    <text evidence="5">The sequence shown here is derived from an EMBL/GenBank/DDBJ whole genome shotgun (WGS) entry which is preliminary data.</text>
</comment>
<evidence type="ECO:0000256" key="2">
    <source>
        <dbReference type="ARBA" id="ARBA00022857"/>
    </source>
</evidence>
<keyword evidence="3" id="KW-0560">Oxidoreductase</keyword>
<evidence type="ECO:0000256" key="1">
    <source>
        <dbReference type="ARBA" id="ARBA00006328"/>
    </source>
</evidence>
<dbReference type="PANTHER" id="PTHR42748:SF30">
    <property type="entry name" value="NMRA-LIKE DOMAIN-CONTAINING PROTEIN"/>
    <property type="match status" value="1"/>
</dbReference>
<dbReference type="Proteomes" id="UP001151518">
    <property type="component" value="Unassembled WGS sequence"/>
</dbReference>
<name>A0A9W8G3C1_9FUNG</name>
<evidence type="ECO:0000313" key="5">
    <source>
        <dbReference type="EMBL" id="KAJ2669660.1"/>
    </source>
</evidence>
<dbReference type="CDD" id="cd05251">
    <property type="entry name" value="NmrA_like_SDR_a"/>
    <property type="match status" value="1"/>
</dbReference>
<evidence type="ECO:0000256" key="3">
    <source>
        <dbReference type="ARBA" id="ARBA00023002"/>
    </source>
</evidence>
<comment type="similarity">
    <text evidence="1">Belongs to the NmrA-type oxidoreductase family.</text>
</comment>
<dbReference type="PANTHER" id="PTHR42748">
    <property type="entry name" value="NITROGEN METABOLITE REPRESSION PROTEIN NMRA FAMILY MEMBER"/>
    <property type="match status" value="1"/>
</dbReference>
<evidence type="ECO:0000259" key="4">
    <source>
        <dbReference type="Pfam" id="PF05368"/>
    </source>
</evidence>
<protein>
    <recommendedName>
        <fullName evidence="4">NmrA-like domain-containing protein</fullName>
    </recommendedName>
</protein>
<organism evidence="5 6">
    <name type="scientific">Coemansia spiralis</name>
    <dbReference type="NCBI Taxonomy" id="417178"/>
    <lineage>
        <taxon>Eukaryota</taxon>
        <taxon>Fungi</taxon>
        <taxon>Fungi incertae sedis</taxon>
        <taxon>Zoopagomycota</taxon>
        <taxon>Kickxellomycotina</taxon>
        <taxon>Kickxellomycetes</taxon>
        <taxon>Kickxellales</taxon>
        <taxon>Kickxellaceae</taxon>
        <taxon>Coemansia</taxon>
    </lineage>
</organism>
<dbReference type="OrthoDB" id="3358371at2759"/>
<evidence type="ECO:0000313" key="6">
    <source>
        <dbReference type="Proteomes" id="UP001151518"/>
    </source>
</evidence>
<feature type="domain" description="NmrA-like" evidence="4">
    <location>
        <begin position="1"/>
        <end position="284"/>
    </location>
</feature>
<dbReference type="SUPFAM" id="SSF51735">
    <property type="entry name" value="NAD(P)-binding Rossmann-fold domains"/>
    <property type="match status" value="1"/>
</dbReference>
<proteinExistence type="inferred from homology"/>
<dbReference type="GO" id="GO:0005634">
    <property type="term" value="C:nucleus"/>
    <property type="evidence" value="ECO:0007669"/>
    <property type="project" value="TreeGrafter"/>
</dbReference>
<dbReference type="InterPro" id="IPR008030">
    <property type="entry name" value="NmrA-like"/>
</dbReference>
<accession>A0A9W8G3C1</accession>
<dbReference type="Pfam" id="PF05368">
    <property type="entry name" value="NmrA"/>
    <property type="match status" value="1"/>
</dbReference>
<dbReference type="Gene3D" id="3.90.25.10">
    <property type="entry name" value="UDP-galactose 4-epimerase, domain 1"/>
    <property type="match status" value="1"/>
</dbReference>
<dbReference type="GO" id="GO:0016491">
    <property type="term" value="F:oxidoreductase activity"/>
    <property type="evidence" value="ECO:0007669"/>
    <property type="project" value="UniProtKB-KW"/>
</dbReference>
<dbReference type="InterPro" id="IPR051164">
    <property type="entry name" value="NmrA-like_oxidored"/>
</dbReference>
<dbReference type="InterPro" id="IPR036291">
    <property type="entry name" value="NAD(P)-bd_dom_sf"/>
</dbReference>
<dbReference type="AlphaFoldDB" id="A0A9W8G3C1"/>